<evidence type="ECO:0000313" key="3">
    <source>
        <dbReference type="Proteomes" id="UP000269221"/>
    </source>
</evidence>
<proteinExistence type="predicted"/>
<sequence>MDAVAGLGCACAGLVALVLLVVAQRLGLLYRYRLLHKGWDTEAGGTGGTADPVVTTAGTGAQLKQRTDVTCVTRVTADPMVTTAGTGGTGGTWRTGVTRVTPVTR</sequence>
<protein>
    <submittedName>
        <fullName evidence="2">Uncharacterized protein</fullName>
    </submittedName>
</protein>
<evidence type="ECO:0000256" key="1">
    <source>
        <dbReference type="SAM" id="MobiDB-lite"/>
    </source>
</evidence>
<gene>
    <name evidence="2" type="ORF">DUI87_35435</name>
</gene>
<evidence type="ECO:0000313" key="2">
    <source>
        <dbReference type="EMBL" id="RMB88212.1"/>
    </source>
</evidence>
<dbReference type="Proteomes" id="UP000269221">
    <property type="component" value="Unassembled WGS sequence"/>
</dbReference>
<keyword evidence="3" id="KW-1185">Reference proteome</keyword>
<accession>A0A3M0IIS9</accession>
<feature type="region of interest" description="Disordered" evidence="1">
    <location>
        <begin position="83"/>
        <end position="105"/>
    </location>
</feature>
<reference evidence="2 3" key="1">
    <citation type="submission" date="2018-07" db="EMBL/GenBank/DDBJ databases">
        <title>A high quality draft genome assembly of the barn swallow (H. rustica rustica).</title>
        <authorList>
            <person name="Formenti G."/>
            <person name="Chiara M."/>
            <person name="Poveda L."/>
            <person name="Francoijs K.-J."/>
            <person name="Bonisoli-Alquati A."/>
            <person name="Canova L."/>
            <person name="Gianfranceschi L."/>
            <person name="Horner D.S."/>
            <person name="Saino N."/>
        </authorList>
    </citation>
    <scope>NUCLEOTIDE SEQUENCE [LARGE SCALE GENOMIC DNA]</scope>
    <source>
        <strain evidence="2">Chelidonia</strain>
        <tissue evidence="2">Blood</tissue>
    </source>
</reference>
<dbReference type="AlphaFoldDB" id="A0A3M0IIS9"/>
<dbReference type="EMBL" id="QRBI01000344">
    <property type="protein sequence ID" value="RMB88212.1"/>
    <property type="molecule type" value="Genomic_DNA"/>
</dbReference>
<name>A0A3M0IIS9_HIRRU</name>
<organism evidence="2 3">
    <name type="scientific">Hirundo rustica rustica</name>
    <dbReference type="NCBI Taxonomy" id="333673"/>
    <lineage>
        <taxon>Eukaryota</taxon>
        <taxon>Metazoa</taxon>
        <taxon>Chordata</taxon>
        <taxon>Craniata</taxon>
        <taxon>Vertebrata</taxon>
        <taxon>Euteleostomi</taxon>
        <taxon>Archelosauria</taxon>
        <taxon>Archosauria</taxon>
        <taxon>Dinosauria</taxon>
        <taxon>Saurischia</taxon>
        <taxon>Theropoda</taxon>
        <taxon>Coelurosauria</taxon>
        <taxon>Aves</taxon>
        <taxon>Neognathae</taxon>
        <taxon>Neoaves</taxon>
        <taxon>Telluraves</taxon>
        <taxon>Australaves</taxon>
        <taxon>Passeriformes</taxon>
        <taxon>Sylvioidea</taxon>
        <taxon>Hirundinidae</taxon>
        <taxon>Hirundo</taxon>
    </lineage>
</organism>
<feature type="compositionally biased region" description="Low complexity" evidence="1">
    <location>
        <begin position="94"/>
        <end position="105"/>
    </location>
</feature>
<comment type="caution">
    <text evidence="2">The sequence shown here is derived from an EMBL/GenBank/DDBJ whole genome shotgun (WGS) entry which is preliminary data.</text>
</comment>